<proteinExistence type="predicted"/>
<protein>
    <submittedName>
        <fullName evidence="2">Unannotated protein</fullName>
    </submittedName>
</protein>
<dbReference type="Gene3D" id="3.40.980.10">
    <property type="entry name" value="MoaB/Mog-like domain"/>
    <property type="match status" value="1"/>
</dbReference>
<feature type="domain" description="MoaB/Mog" evidence="1">
    <location>
        <begin position="169"/>
        <end position="310"/>
    </location>
</feature>
<dbReference type="InterPro" id="IPR001453">
    <property type="entry name" value="MoaB/Mog_dom"/>
</dbReference>
<dbReference type="GO" id="GO:0061599">
    <property type="term" value="F:molybdopterin molybdotransferase activity"/>
    <property type="evidence" value="ECO:0007669"/>
    <property type="project" value="TreeGrafter"/>
</dbReference>
<dbReference type="PANTHER" id="PTHR10192:SF5">
    <property type="entry name" value="GEPHYRIN"/>
    <property type="match status" value="1"/>
</dbReference>
<dbReference type="SMART" id="SM00852">
    <property type="entry name" value="MoCF_biosynth"/>
    <property type="match status" value="1"/>
</dbReference>
<dbReference type="InterPro" id="IPR036135">
    <property type="entry name" value="MoeA_linker/N_sf"/>
</dbReference>
<dbReference type="SUPFAM" id="SSF63882">
    <property type="entry name" value="MoeA N-terminal region -like"/>
    <property type="match status" value="1"/>
</dbReference>
<dbReference type="PANTHER" id="PTHR10192">
    <property type="entry name" value="MOLYBDOPTERIN BIOSYNTHESIS PROTEIN"/>
    <property type="match status" value="1"/>
</dbReference>
<reference evidence="2" key="1">
    <citation type="submission" date="2020-05" db="EMBL/GenBank/DDBJ databases">
        <authorList>
            <person name="Chiriac C."/>
            <person name="Salcher M."/>
            <person name="Ghai R."/>
            <person name="Kavagutti S V."/>
        </authorList>
    </citation>
    <scope>NUCLEOTIDE SEQUENCE</scope>
</reference>
<dbReference type="EMBL" id="CAFAAY010000005">
    <property type="protein sequence ID" value="CAB4807505.1"/>
    <property type="molecule type" value="Genomic_DNA"/>
</dbReference>
<accession>A0A6J6YGC2</accession>
<dbReference type="GO" id="GO:0005829">
    <property type="term" value="C:cytosol"/>
    <property type="evidence" value="ECO:0007669"/>
    <property type="project" value="TreeGrafter"/>
</dbReference>
<evidence type="ECO:0000313" key="2">
    <source>
        <dbReference type="EMBL" id="CAB4807505.1"/>
    </source>
</evidence>
<dbReference type="GO" id="GO:0006777">
    <property type="term" value="P:Mo-molybdopterin cofactor biosynthetic process"/>
    <property type="evidence" value="ECO:0007669"/>
    <property type="project" value="TreeGrafter"/>
</dbReference>
<sequence length="389" mass="40992">MREGSWDEAFALASATFSILESEKVSLSDANSRTLASDLKALCDLPAFATSSMDGWAVNSSGPWKIIGEVATGKTSNQILTTSHCMKISTGGVIPAGTTAVIPWENATEKDGHISGSVEPGANIRPAGAECKKDELLFEQGAHLVPPMLGLLAATGHDFLEVTRRPRIAIFFLGDELLHTGVPTDGSIRDALGPQIPAVLNGFGAEVISATFVKDDLDTLNQHIKSALDLADIIITTGGTADGPKDYVKAAISQINGELEIDCVKVRPGYHTLLAQVTSNSRKIAFLALPGNPQSALAGFFSFGLPLINNLLGRVHKDLKKITITAAISTPEGFSRLVPGTVSDGEFTSAEFLGSAMLRGVSNAEGFALINPGKNPAGSIARWIPFTWN</sequence>
<name>A0A6J6YGC2_9ZZZZ</name>
<dbReference type="Gene3D" id="3.90.105.10">
    <property type="entry name" value="Molybdopterin biosynthesis moea protein, domain 2"/>
    <property type="match status" value="1"/>
</dbReference>
<dbReference type="Gene3D" id="2.40.340.10">
    <property type="entry name" value="MoeA, C-terminal, domain IV"/>
    <property type="match status" value="1"/>
</dbReference>
<dbReference type="InterPro" id="IPR036688">
    <property type="entry name" value="MoeA_C_domain_IV_sf"/>
</dbReference>
<dbReference type="InterPro" id="IPR036425">
    <property type="entry name" value="MoaB/Mog-like_dom_sf"/>
</dbReference>
<dbReference type="SUPFAM" id="SSF53218">
    <property type="entry name" value="Molybdenum cofactor biosynthesis proteins"/>
    <property type="match status" value="1"/>
</dbReference>
<dbReference type="Gene3D" id="2.170.190.11">
    <property type="entry name" value="Molybdopterin biosynthesis moea protein, domain 3"/>
    <property type="match status" value="1"/>
</dbReference>
<dbReference type="InterPro" id="IPR038987">
    <property type="entry name" value="MoeA-like"/>
</dbReference>
<dbReference type="CDD" id="cd00887">
    <property type="entry name" value="MoeA"/>
    <property type="match status" value="1"/>
</dbReference>
<dbReference type="Pfam" id="PF00994">
    <property type="entry name" value="MoCF_biosynth"/>
    <property type="match status" value="1"/>
</dbReference>
<dbReference type="InterPro" id="IPR005110">
    <property type="entry name" value="MoeA_linker/N"/>
</dbReference>
<dbReference type="AlphaFoldDB" id="A0A6J6YGC2"/>
<organism evidence="2">
    <name type="scientific">freshwater metagenome</name>
    <dbReference type="NCBI Taxonomy" id="449393"/>
    <lineage>
        <taxon>unclassified sequences</taxon>
        <taxon>metagenomes</taxon>
        <taxon>ecological metagenomes</taxon>
    </lineage>
</organism>
<dbReference type="Pfam" id="PF03453">
    <property type="entry name" value="MoeA_N"/>
    <property type="match status" value="1"/>
</dbReference>
<gene>
    <name evidence="2" type="ORF">UFOPK3124_00161</name>
</gene>
<evidence type="ECO:0000259" key="1">
    <source>
        <dbReference type="SMART" id="SM00852"/>
    </source>
</evidence>